<evidence type="ECO:0000256" key="1">
    <source>
        <dbReference type="SAM" id="SignalP"/>
    </source>
</evidence>
<sequence>MLRTLRPALLLATASVAAAGVLAVPGAAFAADTTTTLSKTEMAKALDAAAVTTRAAEAKGWAGNYTMKADDASGTATFVTDPLAGRAYVKLALPYEHSTTYAVSKKGLYEPLSSKKQKAAVKMIRKPSATFVFTTNTKLNAVSWARDNSADPAVVLTDDNDYAGTKTVHDDGSTTYKYSDGDEGDYALQVNAAGVLTGATLGYAHYMTATFAWRYGAQTVTLPTTAQTVGLATLTKAVAYVNLATDVQKLAKKSAADVRTAANKHTVKVSVLRKVVKRDGATFNKTAKVKVVTVTNITGGVRIYAKNPWTGVKVIYTIKASGKKVVVTKK</sequence>
<accession>A0ABQ4B8W1</accession>
<dbReference type="RefSeq" id="WP_203825573.1">
    <property type="nucleotide sequence ID" value="NZ_BAAATY010000010.1"/>
</dbReference>
<gene>
    <name evidence="2" type="ORF">Apa02nite_031430</name>
</gene>
<comment type="caution">
    <text evidence="2">The sequence shown here is derived from an EMBL/GenBank/DDBJ whole genome shotgun (WGS) entry which is preliminary data.</text>
</comment>
<keyword evidence="3" id="KW-1185">Reference proteome</keyword>
<evidence type="ECO:0000313" key="3">
    <source>
        <dbReference type="Proteomes" id="UP000624709"/>
    </source>
</evidence>
<protein>
    <submittedName>
        <fullName evidence="2">Uncharacterized protein</fullName>
    </submittedName>
</protein>
<reference evidence="2 3" key="1">
    <citation type="submission" date="2021-01" db="EMBL/GenBank/DDBJ databases">
        <title>Whole genome shotgun sequence of Actinoplanes palleronii NBRC 14916.</title>
        <authorList>
            <person name="Komaki H."/>
            <person name="Tamura T."/>
        </authorList>
    </citation>
    <scope>NUCLEOTIDE SEQUENCE [LARGE SCALE GENOMIC DNA]</scope>
    <source>
        <strain evidence="2 3">NBRC 14916</strain>
    </source>
</reference>
<name>A0ABQ4B8W1_9ACTN</name>
<feature type="signal peptide" evidence="1">
    <location>
        <begin position="1"/>
        <end position="30"/>
    </location>
</feature>
<dbReference type="EMBL" id="BOMS01000043">
    <property type="protein sequence ID" value="GIE67035.1"/>
    <property type="molecule type" value="Genomic_DNA"/>
</dbReference>
<proteinExistence type="predicted"/>
<keyword evidence="1" id="KW-0732">Signal</keyword>
<dbReference type="Proteomes" id="UP000624709">
    <property type="component" value="Unassembled WGS sequence"/>
</dbReference>
<evidence type="ECO:0000313" key="2">
    <source>
        <dbReference type="EMBL" id="GIE67035.1"/>
    </source>
</evidence>
<organism evidence="2 3">
    <name type="scientific">Actinoplanes palleronii</name>
    <dbReference type="NCBI Taxonomy" id="113570"/>
    <lineage>
        <taxon>Bacteria</taxon>
        <taxon>Bacillati</taxon>
        <taxon>Actinomycetota</taxon>
        <taxon>Actinomycetes</taxon>
        <taxon>Micromonosporales</taxon>
        <taxon>Micromonosporaceae</taxon>
        <taxon>Actinoplanes</taxon>
    </lineage>
</organism>
<feature type="chain" id="PRO_5045434407" evidence="1">
    <location>
        <begin position="31"/>
        <end position="330"/>
    </location>
</feature>